<gene>
    <name evidence="1" type="ORF">PECUL_23A014247</name>
</gene>
<sequence>MALTTPAGSENVALERIGEELRTLTASMVTKVDLHNFTTTIQDTLRKEIAGIRSEVTAQAGRIQALEQAQEAQNSKLTATDTAVARQGEMLLAMRRHIEDLDNRGRHCNVRIRGVPESEGEEDAVLTKLFHTLLQAATPPTLRI</sequence>
<dbReference type="Proteomes" id="UP001295444">
    <property type="component" value="Chromosome 01"/>
</dbReference>
<keyword evidence="2" id="KW-1185">Reference proteome</keyword>
<name>A0AAD1R1R2_PELCU</name>
<accession>A0AAD1R1R2</accession>
<proteinExistence type="predicted"/>
<evidence type="ECO:0000313" key="2">
    <source>
        <dbReference type="Proteomes" id="UP001295444"/>
    </source>
</evidence>
<evidence type="ECO:0000313" key="1">
    <source>
        <dbReference type="EMBL" id="CAH2222160.1"/>
    </source>
</evidence>
<dbReference type="AlphaFoldDB" id="A0AAD1R1R2"/>
<protein>
    <submittedName>
        <fullName evidence="1">Uncharacterized protein</fullName>
    </submittedName>
</protein>
<organism evidence="1 2">
    <name type="scientific">Pelobates cultripes</name>
    <name type="common">Western spadefoot toad</name>
    <dbReference type="NCBI Taxonomy" id="61616"/>
    <lineage>
        <taxon>Eukaryota</taxon>
        <taxon>Metazoa</taxon>
        <taxon>Chordata</taxon>
        <taxon>Craniata</taxon>
        <taxon>Vertebrata</taxon>
        <taxon>Euteleostomi</taxon>
        <taxon>Amphibia</taxon>
        <taxon>Batrachia</taxon>
        <taxon>Anura</taxon>
        <taxon>Pelobatoidea</taxon>
        <taxon>Pelobatidae</taxon>
        <taxon>Pelobates</taxon>
    </lineage>
</organism>
<reference evidence="1" key="1">
    <citation type="submission" date="2022-03" db="EMBL/GenBank/DDBJ databases">
        <authorList>
            <person name="Alioto T."/>
            <person name="Alioto T."/>
            <person name="Gomez Garrido J."/>
        </authorList>
    </citation>
    <scope>NUCLEOTIDE SEQUENCE</scope>
</reference>
<dbReference type="EMBL" id="OW240912">
    <property type="protein sequence ID" value="CAH2222160.1"/>
    <property type="molecule type" value="Genomic_DNA"/>
</dbReference>